<protein>
    <submittedName>
        <fullName evidence="2">Uncharacterized protein</fullName>
    </submittedName>
</protein>
<keyword evidence="1" id="KW-0472">Membrane</keyword>
<organism evidence="2 3">
    <name type="scientific">Corynebacterium crudilactis</name>
    <dbReference type="NCBI Taxonomy" id="1652495"/>
    <lineage>
        <taxon>Bacteria</taxon>
        <taxon>Bacillati</taxon>
        <taxon>Actinomycetota</taxon>
        <taxon>Actinomycetes</taxon>
        <taxon>Mycobacteriales</taxon>
        <taxon>Corynebacteriaceae</taxon>
        <taxon>Corynebacterium</taxon>
    </lineage>
</organism>
<dbReference type="SUPFAM" id="SSF47598">
    <property type="entry name" value="Ribbon-helix-helix"/>
    <property type="match status" value="1"/>
</dbReference>
<dbReference type="KEGG" id="ccjz:ccrud_10500"/>
<gene>
    <name evidence="2" type="ORF">ccrud_10500</name>
</gene>
<dbReference type="EMBL" id="CP015622">
    <property type="protein sequence ID" value="ANE04591.1"/>
    <property type="molecule type" value="Genomic_DNA"/>
</dbReference>
<dbReference type="Proteomes" id="UP000076929">
    <property type="component" value="Chromosome"/>
</dbReference>
<dbReference type="GO" id="GO:0006355">
    <property type="term" value="P:regulation of DNA-templated transcription"/>
    <property type="evidence" value="ECO:0007669"/>
    <property type="project" value="InterPro"/>
</dbReference>
<keyword evidence="1" id="KW-0812">Transmembrane</keyword>
<dbReference type="RefSeq" id="WP_066567274.1">
    <property type="nucleotide sequence ID" value="NZ_CP015622.1"/>
</dbReference>
<sequence length="90" mass="9869">MALGGGELMILLILFALFLGTIAVIALIIFKLIQGAKKRGSSTTATIDIDQNLHAALTEIAVRDGVTVPRMVNDLLNDYINKRRHWPPTQ</sequence>
<feature type="transmembrane region" description="Helical" evidence="1">
    <location>
        <begin position="6"/>
        <end position="30"/>
    </location>
</feature>
<evidence type="ECO:0000256" key="1">
    <source>
        <dbReference type="SAM" id="Phobius"/>
    </source>
</evidence>
<reference evidence="2 3" key="1">
    <citation type="submission" date="2016-05" db="EMBL/GenBank/DDBJ databases">
        <title>Complete genome sequence of Corynebacterium crudilactis, a new Corynebacterium species isolated from raw cow's milk.</title>
        <authorList>
            <person name="Christian R."/>
            <person name="Zimmermann J."/>
            <person name="Lipski A."/>
            <person name="Kalinowski J."/>
        </authorList>
    </citation>
    <scope>NUCLEOTIDE SEQUENCE [LARGE SCALE GENOMIC DNA]</scope>
    <source>
        <strain evidence="2 3">JZ16</strain>
    </source>
</reference>
<evidence type="ECO:0000313" key="3">
    <source>
        <dbReference type="Proteomes" id="UP000076929"/>
    </source>
</evidence>
<keyword evidence="1" id="KW-1133">Transmembrane helix</keyword>
<dbReference type="InterPro" id="IPR010985">
    <property type="entry name" value="Ribbon_hlx_hlx"/>
</dbReference>
<proteinExistence type="predicted"/>
<evidence type="ECO:0000313" key="2">
    <source>
        <dbReference type="EMBL" id="ANE04591.1"/>
    </source>
</evidence>
<keyword evidence="3" id="KW-1185">Reference proteome</keyword>
<dbReference type="AlphaFoldDB" id="A0A172QVC4"/>
<name>A0A172QVC4_9CORY</name>
<accession>A0A172QVC4</accession>